<name>A0A8J3LRL4_9ACTN</name>
<reference evidence="1" key="1">
    <citation type="submission" date="2021-01" db="EMBL/GenBank/DDBJ databases">
        <title>Whole genome shotgun sequence of Planosporangium flavigriseum NBRC 105377.</title>
        <authorList>
            <person name="Komaki H."/>
            <person name="Tamura T."/>
        </authorList>
    </citation>
    <scope>NUCLEOTIDE SEQUENCE</scope>
    <source>
        <strain evidence="1">NBRC 105377</strain>
    </source>
</reference>
<proteinExistence type="predicted"/>
<accession>A0A8J3LRL4</accession>
<dbReference type="Proteomes" id="UP000653674">
    <property type="component" value="Unassembled WGS sequence"/>
</dbReference>
<keyword evidence="2" id="KW-1185">Reference proteome</keyword>
<protein>
    <submittedName>
        <fullName evidence="1">Uncharacterized protein</fullName>
    </submittedName>
</protein>
<gene>
    <name evidence="1" type="ORF">Pfl04_47530</name>
</gene>
<dbReference type="RefSeq" id="WP_168078595.1">
    <property type="nucleotide sequence ID" value="NZ_BAAAQJ010000004.1"/>
</dbReference>
<organism evidence="1 2">
    <name type="scientific">Planosporangium flavigriseum</name>
    <dbReference type="NCBI Taxonomy" id="373681"/>
    <lineage>
        <taxon>Bacteria</taxon>
        <taxon>Bacillati</taxon>
        <taxon>Actinomycetota</taxon>
        <taxon>Actinomycetes</taxon>
        <taxon>Micromonosporales</taxon>
        <taxon>Micromonosporaceae</taxon>
        <taxon>Planosporangium</taxon>
    </lineage>
</organism>
<comment type="caution">
    <text evidence="1">The sequence shown here is derived from an EMBL/GenBank/DDBJ whole genome shotgun (WGS) entry which is preliminary data.</text>
</comment>
<sequence>MHEPTCLRVYVTGSAAEAALIAEAADELTAAGYLVTTATPTVGPDVYDLLDAVGDDLDAVAAADLLVTVGDCSTLFEPVIAELHGVPVVAVETVQAGAR</sequence>
<evidence type="ECO:0000313" key="1">
    <source>
        <dbReference type="EMBL" id="GIG76349.1"/>
    </source>
</evidence>
<dbReference type="EMBL" id="BONU01000052">
    <property type="protein sequence ID" value="GIG76349.1"/>
    <property type="molecule type" value="Genomic_DNA"/>
</dbReference>
<dbReference type="AlphaFoldDB" id="A0A8J3LRL4"/>
<evidence type="ECO:0000313" key="2">
    <source>
        <dbReference type="Proteomes" id="UP000653674"/>
    </source>
</evidence>